<dbReference type="InterPro" id="IPR018564">
    <property type="entry name" value="Repl_chkpnt_MRC1_dom"/>
</dbReference>
<feature type="region of interest" description="Disordered" evidence="4">
    <location>
        <begin position="599"/>
        <end position="773"/>
    </location>
</feature>
<feature type="compositionally biased region" description="Low complexity" evidence="4">
    <location>
        <begin position="1"/>
        <end position="16"/>
    </location>
</feature>
<evidence type="ECO:0000256" key="4">
    <source>
        <dbReference type="SAM" id="MobiDB-lite"/>
    </source>
</evidence>
<feature type="region of interest" description="Disordered" evidence="4">
    <location>
        <begin position="368"/>
        <end position="441"/>
    </location>
</feature>
<feature type="compositionally biased region" description="Low complexity" evidence="4">
    <location>
        <begin position="1347"/>
        <end position="1368"/>
    </location>
</feature>
<feature type="region of interest" description="Disordered" evidence="4">
    <location>
        <begin position="1165"/>
        <end position="1368"/>
    </location>
</feature>
<organism evidence="6 7">
    <name type="scientific">Phialemonium thermophilum</name>
    <dbReference type="NCBI Taxonomy" id="223376"/>
    <lineage>
        <taxon>Eukaryota</taxon>
        <taxon>Fungi</taxon>
        <taxon>Dikarya</taxon>
        <taxon>Ascomycota</taxon>
        <taxon>Pezizomycotina</taxon>
        <taxon>Sordariomycetes</taxon>
        <taxon>Sordariomycetidae</taxon>
        <taxon>Cephalothecales</taxon>
        <taxon>Cephalothecaceae</taxon>
        <taxon>Phialemonium</taxon>
    </lineage>
</organism>
<dbReference type="PANTHER" id="PTHR14396">
    <property type="entry name" value="CLASPIN"/>
    <property type="match status" value="1"/>
</dbReference>
<reference evidence="6 7" key="1">
    <citation type="journal article" date="2024" name="Commun. Biol.">
        <title>Comparative genomic analysis of thermophilic fungi reveals convergent evolutionary adaptations and gene losses.</title>
        <authorList>
            <person name="Steindorff A.S."/>
            <person name="Aguilar-Pontes M.V."/>
            <person name="Robinson A.J."/>
            <person name="Andreopoulos B."/>
            <person name="LaButti K."/>
            <person name="Kuo A."/>
            <person name="Mondo S."/>
            <person name="Riley R."/>
            <person name="Otillar R."/>
            <person name="Haridas S."/>
            <person name="Lipzen A."/>
            <person name="Grimwood J."/>
            <person name="Schmutz J."/>
            <person name="Clum A."/>
            <person name="Reid I.D."/>
            <person name="Moisan M.C."/>
            <person name="Butler G."/>
            <person name="Nguyen T.T.M."/>
            <person name="Dewar K."/>
            <person name="Conant G."/>
            <person name="Drula E."/>
            <person name="Henrissat B."/>
            <person name="Hansel C."/>
            <person name="Singer S."/>
            <person name="Hutchinson M.I."/>
            <person name="de Vries R.P."/>
            <person name="Natvig D.O."/>
            <person name="Powell A.J."/>
            <person name="Tsang A."/>
            <person name="Grigoriev I.V."/>
        </authorList>
    </citation>
    <scope>NUCLEOTIDE SEQUENCE [LARGE SCALE GENOMIC DNA]</scope>
    <source>
        <strain evidence="6 7">ATCC 24622</strain>
    </source>
</reference>
<feature type="region of interest" description="Disordered" evidence="4">
    <location>
        <begin position="265"/>
        <end position="355"/>
    </location>
</feature>
<feature type="compositionally biased region" description="Basic and acidic residues" evidence="4">
    <location>
        <begin position="328"/>
        <end position="339"/>
    </location>
</feature>
<feature type="compositionally biased region" description="Low complexity" evidence="4">
    <location>
        <begin position="863"/>
        <end position="881"/>
    </location>
</feature>
<feature type="compositionally biased region" description="Low complexity" evidence="4">
    <location>
        <begin position="1206"/>
        <end position="1220"/>
    </location>
</feature>
<evidence type="ECO:0000259" key="5">
    <source>
        <dbReference type="Pfam" id="PF09444"/>
    </source>
</evidence>
<comment type="caution">
    <text evidence="6">The sequence shown here is derived from an EMBL/GenBank/DDBJ whole genome shotgun (WGS) entry which is preliminary data.</text>
</comment>
<feature type="compositionally biased region" description="Basic residues" evidence="4">
    <location>
        <begin position="1031"/>
        <end position="1043"/>
    </location>
</feature>
<feature type="compositionally biased region" description="Acidic residues" evidence="4">
    <location>
        <begin position="72"/>
        <end position="82"/>
    </location>
</feature>
<feature type="compositionally biased region" description="Polar residues" evidence="4">
    <location>
        <begin position="186"/>
        <end position="204"/>
    </location>
</feature>
<dbReference type="PANTHER" id="PTHR14396:SF10">
    <property type="entry name" value="CLASPIN"/>
    <property type="match status" value="1"/>
</dbReference>
<feature type="region of interest" description="Disordered" evidence="4">
    <location>
        <begin position="1127"/>
        <end position="1153"/>
    </location>
</feature>
<comment type="subcellular location">
    <subcellularLocation>
        <location evidence="1">Nucleus</location>
    </subcellularLocation>
</comment>
<name>A0ABR3VZ92_9PEZI</name>
<feature type="compositionally biased region" description="Acidic residues" evidence="4">
    <location>
        <begin position="660"/>
        <end position="691"/>
    </location>
</feature>
<feature type="domain" description="DNA replication checkpoint mediator MRC1" evidence="5">
    <location>
        <begin position="1040"/>
        <end position="1181"/>
    </location>
</feature>
<feature type="region of interest" description="Disordered" evidence="4">
    <location>
        <begin position="862"/>
        <end position="882"/>
    </location>
</feature>
<feature type="compositionally biased region" description="Low complexity" evidence="4">
    <location>
        <begin position="57"/>
        <end position="70"/>
    </location>
</feature>
<protein>
    <recommendedName>
        <fullName evidence="5">DNA replication checkpoint mediator MRC1 domain-containing protein</fullName>
    </recommendedName>
</protein>
<keyword evidence="3" id="KW-0539">Nucleus</keyword>
<sequence length="1474" mass="159567">MASFRSSSPVELSSRPSTPPTPRSKINALLAAFDSSSDEEAGREARKAKTAPARSPRSNADAASRLARSSSADEDNNEEEDDAILRPRGKLAARMYADASGAQDVSASADKVGARERVKQLLQAETAKEPPPPNPAQPANMVEEDANDSDADNKDDGDTDDDTVVARRRRLQPRRQPGPAAGASETRLSSHSPSRALLVSSQNDAAAAASAASPGFFVSQSDPASPPAARDGDDGGAEGSDSDLDLPAIKNERFLALVAKKRRERLAKEAEERRKKEKLLAAQQQHDAENDELMADAGDDSDLTDDEAGRRLTQDNARGRPSRKASKKALEEMNRETQRLSRSLQLAHEARTKKKIYKSTLFERFNFKTADAEPLEQQQNQQQQQPLSSSSRPGSPHRSDDVEAGDPDTPPSSPPPVGADASFGKTVDTATVVRGVEDKGKGKEMVSGIETIPKRARHIRVAVPPPTLQSNFVTLVSDDEELDIVQALPRKAKLDAIFARVPANKAKESRPLQALRALAHLDDPDRRAAGGGTATSAKSAKTGLTGPELEALLRQRARQQAKLEREQRLEMLRAKGIHVQTEEEREREMAEVEDMVTRARREAEEIMQRERKAAKKERKARREAAGEADPLAWDDSDEEDEEYQEPKGEGEEVPAVEYSGSEEEEEEEELMEGSGDEEGEEDEAAEEEGEESATGGVFDDEAEAGEGSEEEVSASDDDELSNIPRPKKAASHRARKRTAVVSDDDESDHAAVEATPRPKASTFNSPLAPKTVSPAVPTSVLRSATKTFIPGLPVVGPAGLGLTQIFAGTMDDSQTGDASQTGSASADAFPFDVMPSFDNFPDSHFSQTAREEPAEDMMILDSQPTQRQQQQPQTTQDPETQGVQIHFSQSQVLQGLDSLLHHQHQGQSQEATQLSELMEPTQDGGFRNYTPLKQRFVEAPPSTVETVPLASQQTQTQSQSQAEAVVSDSPIVQRMGRLRRRGGRGASTAPLATVSEDEEDVEVDEFGFGTTTATTSAFTAMRDAAAEQERQRKKKAFDRKKSRAKEMVDEQAEESEDEYAGLGGIDGEDSGDDDDDASVQGMIDDETRTNEVDEAKLAALYADRERANDEKQVEKLFRDITSGMLRRKRGAGDLDLSDSDDDGEARRRMKRRQFAKMQRALLADERISKVAENPRNQAFLRTIEDRASDDEDDENLDLLVMGPDPEAAAGSSGSGSETATSGGGGLHSRRLVPDSQPASAGAPHRQAQQRRRRNVVAGDVKKPTTLGEIRASLSNLLEEPDASLSSVVPATDLDDDDDEEDQEQRSVEDGASSSSNKENRSPRRSSSGHRRRPAANTAAFVDRLTLKRSASSLSTSSTSSSSSSRRLAFAAGSTGSFKVGPAPLLRRATTNSLLSGTSDEGTTTRAVGAAFSGVKTGGGVTGGRRRSGVNYTARESERRAALAEAERRREARRWKGAEDRGRMVGGLFGAGKFE</sequence>
<feature type="compositionally biased region" description="Basic residues" evidence="4">
    <location>
        <begin position="725"/>
        <end position="738"/>
    </location>
</feature>
<dbReference type="EMBL" id="JAZHXJ010000887">
    <property type="protein sequence ID" value="KAL1849142.1"/>
    <property type="molecule type" value="Genomic_DNA"/>
</dbReference>
<feature type="compositionally biased region" description="Polar residues" evidence="4">
    <location>
        <begin position="811"/>
        <end position="824"/>
    </location>
</feature>
<feature type="compositionally biased region" description="Acidic residues" evidence="4">
    <location>
        <begin position="289"/>
        <end position="306"/>
    </location>
</feature>
<evidence type="ECO:0000256" key="1">
    <source>
        <dbReference type="ARBA" id="ARBA00004123"/>
    </source>
</evidence>
<feature type="compositionally biased region" description="Acidic residues" evidence="4">
    <location>
        <begin position="1049"/>
        <end position="1059"/>
    </location>
</feature>
<feature type="compositionally biased region" description="Basic and acidic residues" evidence="4">
    <location>
        <begin position="599"/>
        <end position="611"/>
    </location>
</feature>
<feature type="compositionally biased region" description="Acidic residues" evidence="4">
    <location>
        <begin position="698"/>
        <end position="720"/>
    </location>
</feature>
<proteinExistence type="predicted"/>
<feature type="region of interest" description="Disordered" evidence="4">
    <location>
        <begin position="1"/>
        <end position="251"/>
    </location>
</feature>
<feature type="compositionally biased region" description="Acidic residues" evidence="4">
    <location>
        <begin position="632"/>
        <end position="643"/>
    </location>
</feature>
<feature type="compositionally biased region" description="Acidic residues" evidence="4">
    <location>
        <begin position="1187"/>
        <end position="1196"/>
    </location>
</feature>
<feature type="compositionally biased region" description="Low complexity" evidence="4">
    <location>
        <begin position="377"/>
        <end position="396"/>
    </location>
</feature>
<gene>
    <name evidence="6" type="ORF">VTK73DRAFT_9937</name>
</gene>
<feature type="compositionally biased region" description="Basic residues" evidence="4">
    <location>
        <begin position="1322"/>
        <end position="1333"/>
    </location>
</feature>
<keyword evidence="2" id="KW-0597">Phosphoprotein</keyword>
<evidence type="ECO:0000256" key="2">
    <source>
        <dbReference type="ARBA" id="ARBA00022553"/>
    </source>
</evidence>
<dbReference type="Pfam" id="PF09444">
    <property type="entry name" value="MRC1"/>
    <property type="match status" value="1"/>
</dbReference>
<feature type="region of interest" description="Disordered" evidence="4">
    <location>
        <begin position="979"/>
        <end position="1000"/>
    </location>
</feature>
<dbReference type="InterPro" id="IPR024146">
    <property type="entry name" value="Claspin"/>
</dbReference>
<feature type="region of interest" description="Disordered" evidence="4">
    <location>
        <begin position="1414"/>
        <end position="1434"/>
    </location>
</feature>
<evidence type="ECO:0000313" key="7">
    <source>
        <dbReference type="Proteomes" id="UP001586593"/>
    </source>
</evidence>
<dbReference type="Proteomes" id="UP001586593">
    <property type="component" value="Unassembled WGS sequence"/>
</dbReference>
<feature type="compositionally biased region" description="Pro residues" evidence="4">
    <location>
        <begin position="408"/>
        <end position="417"/>
    </location>
</feature>
<keyword evidence="7" id="KW-1185">Reference proteome</keyword>
<feature type="compositionally biased region" description="Acidic residues" evidence="4">
    <location>
        <begin position="1066"/>
        <end position="1077"/>
    </location>
</feature>
<feature type="region of interest" description="Disordered" evidence="4">
    <location>
        <begin position="811"/>
        <end position="830"/>
    </location>
</feature>
<feature type="compositionally biased region" description="Acidic residues" evidence="4">
    <location>
        <begin position="234"/>
        <end position="244"/>
    </location>
</feature>
<feature type="compositionally biased region" description="Acidic residues" evidence="4">
    <location>
        <begin position="1292"/>
        <end position="1302"/>
    </location>
</feature>
<evidence type="ECO:0000256" key="3">
    <source>
        <dbReference type="ARBA" id="ARBA00023242"/>
    </source>
</evidence>
<feature type="region of interest" description="Disordered" evidence="4">
    <location>
        <begin position="1022"/>
        <end position="1090"/>
    </location>
</feature>
<accession>A0ABR3VZ92</accession>
<evidence type="ECO:0000313" key="6">
    <source>
        <dbReference type="EMBL" id="KAL1849142.1"/>
    </source>
</evidence>